<dbReference type="Pfam" id="PF06271">
    <property type="entry name" value="RDD"/>
    <property type="match status" value="1"/>
</dbReference>
<protein>
    <submittedName>
        <fullName evidence="9">RDD family protein</fullName>
    </submittedName>
</protein>
<feature type="region of interest" description="Disordered" evidence="6">
    <location>
        <begin position="1"/>
        <end position="67"/>
    </location>
</feature>
<dbReference type="Proteomes" id="UP000305778">
    <property type="component" value="Unassembled WGS sequence"/>
</dbReference>
<proteinExistence type="predicted"/>
<evidence type="ECO:0000313" key="10">
    <source>
        <dbReference type="Proteomes" id="UP000305778"/>
    </source>
</evidence>
<dbReference type="PANTHER" id="PTHR36115:SF6">
    <property type="entry name" value="PROLINE-RICH ANTIGEN HOMOLOG"/>
    <property type="match status" value="1"/>
</dbReference>
<evidence type="ECO:0000256" key="4">
    <source>
        <dbReference type="ARBA" id="ARBA00022989"/>
    </source>
</evidence>
<evidence type="ECO:0000256" key="2">
    <source>
        <dbReference type="ARBA" id="ARBA00022475"/>
    </source>
</evidence>
<evidence type="ECO:0000256" key="7">
    <source>
        <dbReference type="SAM" id="Phobius"/>
    </source>
</evidence>
<keyword evidence="3 7" id="KW-0812">Transmembrane</keyword>
<keyword evidence="2" id="KW-1003">Cell membrane</keyword>
<dbReference type="AlphaFoldDB" id="A0A4U0STP3"/>
<comment type="caution">
    <text evidence="9">The sequence shown here is derived from an EMBL/GenBank/DDBJ whole genome shotgun (WGS) entry which is preliminary data.</text>
</comment>
<dbReference type="GO" id="GO:0005886">
    <property type="term" value="C:plasma membrane"/>
    <property type="evidence" value="ECO:0007669"/>
    <property type="project" value="UniProtKB-SubCell"/>
</dbReference>
<keyword evidence="4 7" id="KW-1133">Transmembrane helix</keyword>
<accession>A0A4U0STP3</accession>
<evidence type="ECO:0000256" key="6">
    <source>
        <dbReference type="SAM" id="MobiDB-lite"/>
    </source>
</evidence>
<dbReference type="InterPro" id="IPR010432">
    <property type="entry name" value="RDD"/>
</dbReference>
<evidence type="ECO:0000256" key="1">
    <source>
        <dbReference type="ARBA" id="ARBA00004651"/>
    </source>
</evidence>
<keyword evidence="5 7" id="KW-0472">Membrane</keyword>
<feature type="compositionally biased region" description="Basic residues" evidence="6">
    <location>
        <begin position="1"/>
        <end position="10"/>
    </location>
</feature>
<dbReference type="OrthoDB" id="9793824at2"/>
<dbReference type="InterPro" id="IPR051791">
    <property type="entry name" value="Pra-immunoreactive"/>
</dbReference>
<dbReference type="PANTHER" id="PTHR36115">
    <property type="entry name" value="PROLINE-RICH ANTIGEN HOMOLOG-RELATED"/>
    <property type="match status" value="1"/>
</dbReference>
<evidence type="ECO:0000256" key="5">
    <source>
        <dbReference type="ARBA" id="ARBA00023136"/>
    </source>
</evidence>
<evidence type="ECO:0000256" key="3">
    <source>
        <dbReference type="ARBA" id="ARBA00022692"/>
    </source>
</evidence>
<comment type="subcellular location">
    <subcellularLocation>
        <location evidence="1">Cell membrane</location>
        <topology evidence="1">Multi-pass membrane protein</topology>
    </subcellularLocation>
</comment>
<sequence>MRSSARRKSHVSYPPPGPNDHYGQNPYGQNPYGQPPQQPQQPGYGYPQGAPQPGYDPNAAGYGYPQQPGYPGPGYGGPVLAGWWQRFGARLLDSLVYLLPGYIVVIIGSVTKTGALSALGFLVVIAGFVFMAYQKGSRGQSIGQKAAGVRLAREADGQNVGFGLAFGRELLHVIDNLACYVGWLLPAWTSKKQTIADMILNTLVVKV</sequence>
<name>A0A4U0STP3_9ACTN</name>
<feature type="domain" description="RDD" evidence="8">
    <location>
        <begin position="80"/>
        <end position="201"/>
    </location>
</feature>
<feature type="transmembrane region" description="Helical" evidence="7">
    <location>
        <begin position="116"/>
        <end position="133"/>
    </location>
</feature>
<evidence type="ECO:0000313" key="9">
    <source>
        <dbReference type="EMBL" id="TKA12863.1"/>
    </source>
</evidence>
<organism evidence="9 10">
    <name type="scientific">Actinacidiphila oryziradicis</name>
    <dbReference type="NCBI Taxonomy" id="2571141"/>
    <lineage>
        <taxon>Bacteria</taxon>
        <taxon>Bacillati</taxon>
        <taxon>Actinomycetota</taxon>
        <taxon>Actinomycetes</taxon>
        <taxon>Kitasatosporales</taxon>
        <taxon>Streptomycetaceae</taxon>
        <taxon>Actinacidiphila</taxon>
    </lineage>
</organism>
<feature type="compositionally biased region" description="Low complexity" evidence="6">
    <location>
        <begin position="22"/>
        <end position="32"/>
    </location>
</feature>
<keyword evidence="10" id="KW-1185">Reference proteome</keyword>
<reference evidence="9 10" key="1">
    <citation type="submission" date="2019-04" db="EMBL/GenBank/DDBJ databases">
        <title>Streptomyces oryziradicis sp. nov., a novel actinomycete isolated from rhizosphere soil of rice (Oryza sativa L.).</title>
        <authorList>
            <person name="Li C."/>
        </authorList>
    </citation>
    <scope>NUCLEOTIDE SEQUENCE [LARGE SCALE GENOMIC DNA]</scope>
    <source>
        <strain evidence="9 10">NEAU-C40</strain>
    </source>
</reference>
<gene>
    <name evidence="9" type="ORF">FCI23_02335</name>
</gene>
<feature type="transmembrane region" description="Helical" evidence="7">
    <location>
        <begin position="91"/>
        <end position="110"/>
    </location>
</feature>
<evidence type="ECO:0000259" key="8">
    <source>
        <dbReference type="Pfam" id="PF06271"/>
    </source>
</evidence>
<dbReference type="EMBL" id="SUMC01000002">
    <property type="protein sequence ID" value="TKA12863.1"/>
    <property type="molecule type" value="Genomic_DNA"/>
</dbReference>
<feature type="compositionally biased region" description="Low complexity" evidence="6">
    <location>
        <begin position="40"/>
        <end position="67"/>
    </location>
</feature>